<feature type="region of interest" description="Disordered" evidence="1">
    <location>
        <begin position="1"/>
        <end position="28"/>
    </location>
</feature>
<accession>A0A182WNS3</accession>
<keyword evidence="3" id="KW-1185">Reference proteome</keyword>
<evidence type="ECO:0000256" key="1">
    <source>
        <dbReference type="SAM" id="MobiDB-lite"/>
    </source>
</evidence>
<reference evidence="3" key="1">
    <citation type="submission" date="2013-03" db="EMBL/GenBank/DDBJ databases">
        <title>The Genome Sequence of Anopheles minimus MINIMUS1.</title>
        <authorList>
            <consortium name="The Broad Institute Genomics Platform"/>
            <person name="Neafsey D.E."/>
            <person name="Walton C."/>
            <person name="Walker B."/>
            <person name="Young S.K."/>
            <person name="Zeng Q."/>
            <person name="Gargeya S."/>
            <person name="Fitzgerald M."/>
            <person name="Haas B."/>
            <person name="Abouelleil A."/>
            <person name="Allen A.W."/>
            <person name="Alvarado L."/>
            <person name="Arachchi H.M."/>
            <person name="Berlin A.M."/>
            <person name="Chapman S.B."/>
            <person name="Gainer-Dewar J."/>
            <person name="Goldberg J."/>
            <person name="Griggs A."/>
            <person name="Gujja S."/>
            <person name="Hansen M."/>
            <person name="Howarth C."/>
            <person name="Imamovic A."/>
            <person name="Ireland A."/>
            <person name="Larimer J."/>
            <person name="McCowan C."/>
            <person name="Murphy C."/>
            <person name="Pearson M."/>
            <person name="Poon T.W."/>
            <person name="Priest M."/>
            <person name="Roberts A."/>
            <person name="Saif S."/>
            <person name="Shea T."/>
            <person name="Sisk P."/>
            <person name="Sykes S."/>
            <person name="Wortman J."/>
            <person name="Nusbaum C."/>
            <person name="Birren B."/>
        </authorList>
    </citation>
    <scope>NUCLEOTIDE SEQUENCE [LARGE SCALE GENOMIC DNA]</scope>
    <source>
        <strain evidence="3">MINIMUS1</strain>
    </source>
</reference>
<reference evidence="2" key="2">
    <citation type="submission" date="2020-05" db="UniProtKB">
        <authorList>
            <consortium name="EnsemblMetazoa"/>
        </authorList>
    </citation>
    <scope>IDENTIFICATION</scope>
    <source>
        <strain evidence="2">MINIMUS1</strain>
    </source>
</reference>
<dbReference type="EnsemblMetazoa" id="AMIN014350-RA">
    <property type="protein sequence ID" value="AMIN014350-PA"/>
    <property type="gene ID" value="AMIN014350"/>
</dbReference>
<dbReference type="AlphaFoldDB" id="A0A182WNS3"/>
<evidence type="ECO:0000313" key="3">
    <source>
        <dbReference type="Proteomes" id="UP000075920"/>
    </source>
</evidence>
<organism evidence="2 3">
    <name type="scientific">Anopheles minimus</name>
    <dbReference type="NCBI Taxonomy" id="112268"/>
    <lineage>
        <taxon>Eukaryota</taxon>
        <taxon>Metazoa</taxon>
        <taxon>Ecdysozoa</taxon>
        <taxon>Arthropoda</taxon>
        <taxon>Hexapoda</taxon>
        <taxon>Insecta</taxon>
        <taxon>Pterygota</taxon>
        <taxon>Neoptera</taxon>
        <taxon>Endopterygota</taxon>
        <taxon>Diptera</taxon>
        <taxon>Nematocera</taxon>
        <taxon>Culicoidea</taxon>
        <taxon>Culicidae</taxon>
        <taxon>Anophelinae</taxon>
        <taxon>Anopheles</taxon>
    </lineage>
</organism>
<dbReference type="Proteomes" id="UP000075920">
    <property type="component" value="Unassembled WGS sequence"/>
</dbReference>
<sequence>MLRRYASPAPDRTARCTGMCQPFPHRSS</sequence>
<proteinExistence type="predicted"/>
<evidence type="ECO:0000313" key="2">
    <source>
        <dbReference type="EnsemblMetazoa" id="AMIN014350-PA"/>
    </source>
</evidence>
<dbReference type="VEuPathDB" id="VectorBase:AMIN014350"/>
<name>A0A182WNS3_9DIPT</name>
<protein>
    <submittedName>
        <fullName evidence="2">Uncharacterized protein</fullName>
    </submittedName>
</protein>